<keyword evidence="1" id="KW-0175">Coiled coil</keyword>
<evidence type="ECO:0000313" key="2">
    <source>
        <dbReference type="EMBL" id="GES82995.1"/>
    </source>
</evidence>
<reference evidence="2" key="1">
    <citation type="submission" date="2019-10" db="EMBL/GenBank/DDBJ databases">
        <title>Conservation and host-specific expression of non-tandemly repeated heterogenous ribosome RNA gene in arbuscular mycorrhizal fungi.</title>
        <authorList>
            <person name="Maeda T."/>
            <person name="Kobayashi Y."/>
            <person name="Nakagawa T."/>
            <person name="Ezawa T."/>
            <person name="Yamaguchi K."/>
            <person name="Bino T."/>
            <person name="Nishimoto Y."/>
            <person name="Shigenobu S."/>
            <person name="Kawaguchi M."/>
        </authorList>
    </citation>
    <scope>NUCLEOTIDE SEQUENCE</scope>
    <source>
        <strain evidence="2">HR1</strain>
    </source>
</reference>
<sequence>MLNKDFKLNLNDNKFKNLLIDLPEETNDILKYFQLLDHKISTKEYLTEEQIINMMQNEENQVEESEDDDKNKEISPISVKKAINRLETFVNYFK</sequence>
<evidence type="ECO:0000256" key="1">
    <source>
        <dbReference type="SAM" id="Coils"/>
    </source>
</evidence>
<dbReference type="Proteomes" id="UP000615446">
    <property type="component" value="Unassembled WGS sequence"/>
</dbReference>
<organism evidence="2 3">
    <name type="scientific">Rhizophagus clarus</name>
    <dbReference type="NCBI Taxonomy" id="94130"/>
    <lineage>
        <taxon>Eukaryota</taxon>
        <taxon>Fungi</taxon>
        <taxon>Fungi incertae sedis</taxon>
        <taxon>Mucoromycota</taxon>
        <taxon>Glomeromycotina</taxon>
        <taxon>Glomeromycetes</taxon>
        <taxon>Glomerales</taxon>
        <taxon>Glomeraceae</taxon>
        <taxon>Rhizophagus</taxon>
    </lineage>
</organism>
<protein>
    <submittedName>
        <fullName evidence="2">Uncharacterized protein</fullName>
    </submittedName>
</protein>
<gene>
    <name evidence="2" type="ORF">RCL2_001016600</name>
</gene>
<feature type="coiled-coil region" evidence="1">
    <location>
        <begin position="48"/>
        <end position="75"/>
    </location>
</feature>
<proteinExistence type="predicted"/>
<dbReference type="AlphaFoldDB" id="A0A8H3LC88"/>
<comment type="caution">
    <text evidence="2">The sequence shown here is derived from an EMBL/GenBank/DDBJ whole genome shotgun (WGS) entry which is preliminary data.</text>
</comment>
<name>A0A8H3LC88_9GLOM</name>
<accession>A0A8H3LC88</accession>
<evidence type="ECO:0000313" key="3">
    <source>
        <dbReference type="Proteomes" id="UP000615446"/>
    </source>
</evidence>
<dbReference type="EMBL" id="BLAL01000065">
    <property type="protein sequence ID" value="GES82995.1"/>
    <property type="molecule type" value="Genomic_DNA"/>
</dbReference>